<dbReference type="Proteomes" id="UP000016933">
    <property type="component" value="Unassembled WGS sequence"/>
</dbReference>
<accession>N1PZX0</accession>
<name>N1PZX0_DOTSN</name>
<evidence type="ECO:0000313" key="2">
    <source>
        <dbReference type="EMBL" id="EME48543.1"/>
    </source>
</evidence>
<dbReference type="HOGENOM" id="CLU_2757744_0_0_1"/>
<protein>
    <recommendedName>
        <fullName evidence="4">Secreted protein</fullName>
    </recommendedName>
</protein>
<evidence type="ECO:0008006" key="4">
    <source>
        <dbReference type="Google" id="ProtNLM"/>
    </source>
</evidence>
<feature type="chain" id="PRO_5004109731" description="Secreted protein" evidence="1">
    <location>
        <begin position="36"/>
        <end position="70"/>
    </location>
</feature>
<gene>
    <name evidence="2" type="ORF">DOTSEDRAFT_67553</name>
</gene>
<sequence length="70" mass="7386">MLLLKLSLITFSSNSAFTRLLTLFASATCAPLTHSSPTRAILDEIISSSPSTSILNPSCGNGCLNRAMVK</sequence>
<dbReference type="AlphaFoldDB" id="N1PZX0"/>
<evidence type="ECO:0000256" key="1">
    <source>
        <dbReference type="SAM" id="SignalP"/>
    </source>
</evidence>
<keyword evidence="1" id="KW-0732">Signal</keyword>
<reference evidence="2 3" key="2">
    <citation type="journal article" date="2012" name="PLoS Pathog.">
        <title>Diverse lifestyles and strategies of plant pathogenesis encoded in the genomes of eighteen Dothideomycetes fungi.</title>
        <authorList>
            <person name="Ohm R.A."/>
            <person name="Feau N."/>
            <person name="Henrissat B."/>
            <person name="Schoch C.L."/>
            <person name="Horwitz B.A."/>
            <person name="Barry K.W."/>
            <person name="Condon B.J."/>
            <person name="Copeland A.C."/>
            <person name="Dhillon B."/>
            <person name="Glaser F."/>
            <person name="Hesse C.N."/>
            <person name="Kosti I."/>
            <person name="LaButti K."/>
            <person name="Lindquist E.A."/>
            <person name="Lucas S."/>
            <person name="Salamov A.A."/>
            <person name="Bradshaw R.E."/>
            <person name="Ciuffetti L."/>
            <person name="Hamelin R.C."/>
            <person name="Kema G.H.J."/>
            <person name="Lawrence C."/>
            <person name="Scott J.A."/>
            <person name="Spatafora J.W."/>
            <person name="Turgeon B.G."/>
            <person name="de Wit P.J.G.M."/>
            <person name="Zhong S."/>
            <person name="Goodwin S.B."/>
            <person name="Grigoriev I.V."/>
        </authorList>
    </citation>
    <scope>NUCLEOTIDE SEQUENCE [LARGE SCALE GENOMIC DNA]</scope>
    <source>
        <strain evidence="3">NZE10 / CBS 128990</strain>
    </source>
</reference>
<keyword evidence="3" id="KW-1185">Reference proteome</keyword>
<evidence type="ECO:0000313" key="3">
    <source>
        <dbReference type="Proteomes" id="UP000016933"/>
    </source>
</evidence>
<feature type="signal peptide" evidence="1">
    <location>
        <begin position="1"/>
        <end position="35"/>
    </location>
</feature>
<dbReference type="EMBL" id="KB446535">
    <property type="protein sequence ID" value="EME48543.1"/>
    <property type="molecule type" value="Genomic_DNA"/>
</dbReference>
<reference evidence="3" key="1">
    <citation type="journal article" date="2012" name="PLoS Genet.">
        <title>The genomes of the fungal plant pathogens Cladosporium fulvum and Dothistroma septosporum reveal adaptation to different hosts and lifestyles but also signatures of common ancestry.</title>
        <authorList>
            <person name="de Wit P.J.G.M."/>
            <person name="van der Burgt A."/>
            <person name="Oekmen B."/>
            <person name="Stergiopoulos I."/>
            <person name="Abd-Elsalam K.A."/>
            <person name="Aerts A.L."/>
            <person name="Bahkali A.H."/>
            <person name="Beenen H.G."/>
            <person name="Chettri P."/>
            <person name="Cox M.P."/>
            <person name="Datema E."/>
            <person name="de Vries R.P."/>
            <person name="Dhillon B."/>
            <person name="Ganley A.R."/>
            <person name="Griffiths S.A."/>
            <person name="Guo Y."/>
            <person name="Hamelin R.C."/>
            <person name="Henrissat B."/>
            <person name="Kabir M.S."/>
            <person name="Jashni M.K."/>
            <person name="Kema G."/>
            <person name="Klaubauf S."/>
            <person name="Lapidus A."/>
            <person name="Levasseur A."/>
            <person name="Lindquist E."/>
            <person name="Mehrabi R."/>
            <person name="Ohm R.A."/>
            <person name="Owen T.J."/>
            <person name="Salamov A."/>
            <person name="Schwelm A."/>
            <person name="Schijlen E."/>
            <person name="Sun H."/>
            <person name="van den Burg H.A."/>
            <person name="van Ham R.C.H.J."/>
            <person name="Zhang S."/>
            <person name="Goodwin S.B."/>
            <person name="Grigoriev I.V."/>
            <person name="Collemare J."/>
            <person name="Bradshaw R.E."/>
        </authorList>
    </citation>
    <scope>NUCLEOTIDE SEQUENCE [LARGE SCALE GENOMIC DNA]</scope>
    <source>
        <strain evidence="3">NZE10 / CBS 128990</strain>
    </source>
</reference>
<organism evidence="2 3">
    <name type="scientific">Dothistroma septosporum (strain NZE10 / CBS 128990)</name>
    <name type="common">Red band needle blight fungus</name>
    <name type="synonym">Mycosphaerella pini</name>
    <dbReference type="NCBI Taxonomy" id="675120"/>
    <lineage>
        <taxon>Eukaryota</taxon>
        <taxon>Fungi</taxon>
        <taxon>Dikarya</taxon>
        <taxon>Ascomycota</taxon>
        <taxon>Pezizomycotina</taxon>
        <taxon>Dothideomycetes</taxon>
        <taxon>Dothideomycetidae</taxon>
        <taxon>Mycosphaerellales</taxon>
        <taxon>Mycosphaerellaceae</taxon>
        <taxon>Dothistroma</taxon>
    </lineage>
</organism>
<proteinExistence type="predicted"/>